<feature type="region of interest" description="Disordered" evidence="2">
    <location>
        <begin position="507"/>
        <end position="557"/>
    </location>
</feature>
<evidence type="ECO:0000256" key="2">
    <source>
        <dbReference type="SAM" id="MobiDB-lite"/>
    </source>
</evidence>
<feature type="region of interest" description="Disordered" evidence="2">
    <location>
        <begin position="1"/>
        <end position="62"/>
    </location>
</feature>
<evidence type="ECO:0000259" key="3">
    <source>
        <dbReference type="Pfam" id="PF07727"/>
    </source>
</evidence>
<evidence type="ECO:0000313" key="4">
    <source>
        <dbReference type="EMBL" id="GEU55537.1"/>
    </source>
</evidence>
<dbReference type="InterPro" id="IPR013103">
    <property type="entry name" value="RVT_2"/>
</dbReference>
<evidence type="ECO:0000256" key="1">
    <source>
        <dbReference type="SAM" id="Coils"/>
    </source>
</evidence>
<feature type="compositionally biased region" description="Basic and acidic residues" evidence="2">
    <location>
        <begin position="1"/>
        <end position="27"/>
    </location>
</feature>
<keyword evidence="1" id="KW-0175">Coiled coil</keyword>
<comment type="caution">
    <text evidence="4">The sequence shown here is derived from an EMBL/GenBank/DDBJ whole genome shotgun (WGS) entry which is preliminary data.</text>
</comment>
<dbReference type="EMBL" id="BKCJ010003513">
    <property type="protein sequence ID" value="GEU55537.1"/>
    <property type="molecule type" value="Genomic_DNA"/>
</dbReference>
<proteinExistence type="predicted"/>
<feature type="compositionally biased region" description="Low complexity" evidence="2">
    <location>
        <begin position="520"/>
        <end position="535"/>
    </location>
</feature>
<feature type="non-terminal residue" evidence="4">
    <location>
        <position position="631"/>
    </location>
</feature>
<dbReference type="Pfam" id="PF07727">
    <property type="entry name" value="RVT_2"/>
    <property type="match status" value="2"/>
</dbReference>
<gene>
    <name evidence="4" type="ORF">Tci_027515</name>
</gene>
<feature type="coiled-coil region" evidence="1">
    <location>
        <begin position="68"/>
        <end position="105"/>
    </location>
</feature>
<dbReference type="AlphaFoldDB" id="A0A6L2L3W6"/>
<protein>
    <submittedName>
        <fullName evidence="4">Retrovirus-related Pol polyprotein from transposon TNT 1-94</fullName>
    </submittedName>
</protein>
<reference evidence="4" key="1">
    <citation type="journal article" date="2019" name="Sci. Rep.">
        <title>Draft genome of Tanacetum cinerariifolium, the natural source of mosquito coil.</title>
        <authorList>
            <person name="Yamashiro T."/>
            <person name="Shiraishi A."/>
            <person name="Satake H."/>
            <person name="Nakayama K."/>
        </authorList>
    </citation>
    <scope>NUCLEOTIDE SEQUENCE</scope>
</reference>
<name>A0A6L2L3W6_TANCI</name>
<organism evidence="4">
    <name type="scientific">Tanacetum cinerariifolium</name>
    <name type="common">Dalmatian daisy</name>
    <name type="synonym">Chrysanthemum cinerariifolium</name>
    <dbReference type="NCBI Taxonomy" id="118510"/>
    <lineage>
        <taxon>Eukaryota</taxon>
        <taxon>Viridiplantae</taxon>
        <taxon>Streptophyta</taxon>
        <taxon>Embryophyta</taxon>
        <taxon>Tracheophyta</taxon>
        <taxon>Spermatophyta</taxon>
        <taxon>Magnoliopsida</taxon>
        <taxon>eudicotyledons</taxon>
        <taxon>Gunneridae</taxon>
        <taxon>Pentapetalae</taxon>
        <taxon>asterids</taxon>
        <taxon>campanulids</taxon>
        <taxon>Asterales</taxon>
        <taxon>Asteraceae</taxon>
        <taxon>Asteroideae</taxon>
        <taxon>Anthemideae</taxon>
        <taxon>Anthemidinae</taxon>
        <taxon>Tanacetum</taxon>
    </lineage>
</organism>
<sequence length="631" mass="72897">MTRRLSEKPRQQERQNDRKCFRYEDPNHLIGKCPKPPKDKNQRAFVGGSWSDSDEEDDEKVKDETCIVAQASSENKRLKAIRNSLENEIRELKEKLSKLEKNKRVDLECTKCQILKIDNEKLKWEALKITQFEKSTHSLNEMLSNQKLFEDKLGLGFNSFEASSSGTKEMKFAKPEVNSSSGGGSHKAQTAPKAIEGPHVCSPYVETSVSFQKSILGPRPKHIMAYNGGNVIFGSNLRGNIIDKGQIRDHKCRVTFSKYDSEITKDGKVIGRDFKLFQMDVKSAFLNGFINEEVYVAQPSGFIDFKKSDHVYKLKKALYGLKQEPKACSTCKDMCDDFAKIMHDEFEMNAMGELNFFIGLQIKQMKDGIFFNQSKYTKEMLKKFSLKDSKPIRTPMASDAKLTKEEEWELVDSTKYRGMIGGNQDHVSTCLCHMLYYIATSTRYNLAFFILKRMEAIRRQHKVNLPYGMLLTRLFKHIVSNSPKLSDDRYILCDRVMYPPAPYYERKTRADHGTKRCRQSNSASSSSVFVHTSPSHYLDDNDNENEEDNSRTSTLSPSQFVNSLSNVVPQVFKNPPHENQTMHTYKTQILNHQSQYRDEAPERVKVNWKMSQERVERKKEMIKFEEELIFV</sequence>
<feature type="domain" description="Reverse transcriptase Ty1/copia-type" evidence="3">
    <location>
        <begin position="274"/>
        <end position="332"/>
    </location>
</feature>
<feature type="domain" description="Reverse transcriptase Ty1/copia-type" evidence="3">
    <location>
        <begin position="333"/>
        <end position="397"/>
    </location>
</feature>
<accession>A0A6L2L3W6</accession>